<evidence type="ECO:0000256" key="1">
    <source>
        <dbReference type="SAM" id="SignalP"/>
    </source>
</evidence>
<dbReference type="Pfam" id="PF12790">
    <property type="entry name" value="T6SS-SciN"/>
    <property type="match status" value="1"/>
</dbReference>
<dbReference type="InterPro" id="IPR017734">
    <property type="entry name" value="T6SS_SciN"/>
</dbReference>
<protein>
    <submittedName>
        <fullName evidence="2">Type VI secretion system protein VasD</fullName>
    </submittedName>
</protein>
<dbReference type="Proteomes" id="UP000199693">
    <property type="component" value="Unassembled WGS sequence"/>
</dbReference>
<keyword evidence="1" id="KW-0732">Signal</keyword>
<dbReference type="InterPro" id="IPR038706">
    <property type="entry name" value="Type_VI_SciN-like_sf"/>
</dbReference>
<dbReference type="EMBL" id="FNEC01000056">
    <property type="protein sequence ID" value="SDK88773.1"/>
    <property type="molecule type" value="Genomic_DNA"/>
</dbReference>
<dbReference type="PANTHER" id="PTHR37625:SF4">
    <property type="entry name" value="OUTER MEMBRANE LIPOPROTEIN"/>
    <property type="match status" value="1"/>
</dbReference>
<evidence type="ECO:0000313" key="3">
    <source>
        <dbReference type="EMBL" id="SNT49495.1"/>
    </source>
</evidence>
<name>A0A239N3N7_9PSED</name>
<dbReference type="EMBL" id="FZPC01000036">
    <property type="protein sequence ID" value="SNT49495.1"/>
    <property type="molecule type" value="Genomic_DNA"/>
</dbReference>
<dbReference type="Proteomes" id="UP000198309">
    <property type="component" value="Unassembled WGS sequence"/>
</dbReference>
<dbReference type="PROSITE" id="PS51257">
    <property type="entry name" value="PROKAR_LIPOPROTEIN"/>
    <property type="match status" value="1"/>
</dbReference>
<accession>A0A239N3N7</accession>
<reference evidence="3 4" key="2">
    <citation type="submission" date="2017-06" db="EMBL/GenBank/DDBJ databases">
        <authorList>
            <person name="Varghese N."/>
            <person name="Submissions S."/>
        </authorList>
    </citation>
    <scope>NUCLEOTIDE SEQUENCE [LARGE SCALE GENOMIC DNA]</scope>
    <source>
        <strain evidence="3 4">RLD-1</strain>
    </source>
</reference>
<reference evidence="2 5" key="1">
    <citation type="submission" date="2016-10" db="EMBL/GenBank/DDBJ databases">
        <authorList>
            <person name="de Groot N.N."/>
        </authorList>
    </citation>
    <scope>NUCLEOTIDE SEQUENCE [LARGE SCALE GENOMIC DNA]</scope>
    <source>
        <strain evidence="2 5">CCM 7361</strain>
    </source>
</reference>
<feature type="chain" id="PRO_5030041072" evidence="1">
    <location>
        <begin position="24"/>
        <end position="244"/>
    </location>
</feature>
<organism evidence="2 5">
    <name type="scientific">Pseudomonas delhiensis</name>
    <dbReference type="NCBI Taxonomy" id="366289"/>
    <lineage>
        <taxon>Bacteria</taxon>
        <taxon>Pseudomonadati</taxon>
        <taxon>Pseudomonadota</taxon>
        <taxon>Gammaproteobacteria</taxon>
        <taxon>Pseudomonadales</taxon>
        <taxon>Pseudomonadaceae</taxon>
        <taxon>Pseudomonas</taxon>
    </lineage>
</organism>
<dbReference type="PANTHER" id="PTHR37625">
    <property type="entry name" value="OUTER MEMBRANE LIPOPROTEIN-RELATED"/>
    <property type="match status" value="1"/>
</dbReference>
<evidence type="ECO:0000313" key="2">
    <source>
        <dbReference type="EMBL" id="SDK88773.1"/>
    </source>
</evidence>
<keyword evidence="4" id="KW-1185">Reference proteome</keyword>
<dbReference type="RefSeq" id="WP_089394262.1">
    <property type="nucleotide sequence ID" value="NZ_FNEC01000056.1"/>
</dbReference>
<sequence>MTFNASRNLRLAGLLLLAASLSACGVMDRVGKRMDDTWAGDMLFSDRDKVTLTVDGGNDLNPGPDGKPLSVVVRVYQLNALERFLSADADALWDQPKVALGNTLLDARELTLLPGMGQVEQWPMALEARYIGVAAFFRETRQTRWKVAVAADSMRKESVLFSSGDGARIYLDGSRVAVARGTDVLDDPAARQLAAGAPVEPQGATAQLLQKAGDSALRAAGESVENGARDALESKVNSALEGSL</sequence>
<dbReference type="NCBIfam" id="TIGR03352">
    <property type="entry name" value="VI_chp_3"/>
    <property type="match status" value="1"/>
</dbReference>
<evidence type="ECO:0000313" key="5">
    <source>
        <dbReference type="Proteomes" id="UP000199693"/>
    </source>
</evidence>
<feature type="signal peptide" evidence="1">
    <location>
        <begin position="1"/>
        <end position="23"/>
    </location>
</feature>
<dbReference type="Gene3D" id="2.60.40.4150">
    <property type="entry name" value="Type VI secretion system, lipoprotein SciN"/>
    <property type="match status" value="1"/>
</dbReference>
<proteinExistence type="predicted"/>
<evidence type="ECO:0000313" key="4">
    <source>
        <dbReference type="Proteomes" id="UP000198309"/>
    </source>
</evidence>
<gene>
    <name evidence="2" type="ORF">SAMN05216189_105612</name>
    <name evidence="3" type="ORF">SAMN06295949_13631</name>
</gene>
<dbReference type="AlphaFoldDB" id="A0A239N3N7"/>